<sequence>MASSTFGCNLPPDEIANGRKRINLGQVQYGDGPKGMIRWVPS</sequence>
<keyword evidence="2" id="KW-1185">Reference proteome</keyword>
<accession>T1KTF0</accession>
<proteinExistence type="predicted"/>
<dbReference type="EMBL" id="CAEY01000525">
    <property type="status" value="NOT_ANNOTATED_CDS"/>
    <property type="molecule type" value="Genomic_DNA"/>
</dbReference>
<reference evidence="2" key="1">
    <citation type="submission" date="2011-08" db="EMBL/GenBank/DDBJ databases">
        <authorList>
            <person name="Rombauts S."/>
        </authorList>
    </citation>
    <scope>NUCLEOTIDE SEQUENCE</scope>
    <source>
        <strain evidence="2">London</strain>
    </source>
</reference>
<dbReference type="HOGENOM" id="CLU_3261159_0_0_1"/>
<evidence type="ECO:0000313" key="1">
    <source>
        <dbReference type="EnsemblMetazoa" id="tetur20g02970.1"/>
    </source>
</evidence>
<dbReference type="EnsemblMetazoa" id="tetur20g02970.1">
    <property type="protein sequence ID" value="tetur20g02970.1"/>
    <property type="gene ID" value="tetur20g02970"/>
</dbReference>
<organism evidence="1 2">
    <name type="scientific">Tetranychus urticae</name>
    <name type="common">Two-spotted spider mite</name>
    <dbReference type="NCBI Taxonomy" id="32264"/>
    <lineage>
        <taxon>Eukaryota</taxon>
        <taxon>Metazoa</taxon>
        <taxon>Ecdysozoa</taxon>
        <taxon>Arthropoda</taxon>
        <taxon>Chelicerata</taxon>
        <taxon>Arachnida</taxon>
        <taxon>Acari</taxon>
        <taxon>Acariformes</taxon>
        <taxon>Trombidiformes</taxon>
        <taxon>Prostigmata</taxon>
        <taxon>Eleutherengona</taxon>
        <taxon>Raphignathae</taxon>
        <taxon>Tetranychoidea</taxon>
        <taxon>Tetranychidae</taxon>
        <taxon>Tetranychus</taxon>
    </lineage>
</organism>
<protein>
    <submittedName>
        <fullName evidence="1">Uncharacterized protein</fullName>
    </submittedName>
</protein>
<dbReference type="Proteomes" id="UP000015104">
    <property type="component" value="Unassembled WGS sequence"/>
</dbReference>
<reference evidence="1" key="2">
    <citation type="submission" date="2015-06" db="UniProtKB">
        <authorList>
            <consortium name="EnsemblMetazoa"/>
        </authorList>
    </citation>
    <scope>IDENTIFICATION</scope>
</reference>
<name>T1KTF0_TETUR</name>
<evidence type="ECO:0000313" key="2">
    <source>
        <dbReference type="Proteomes" id="UP000015104"/>
    </source>
</evidence>
<dbReference type="AlphaFoldDB" id="T1KTF0"/>